<proteinExistence type="predicted"/>
<keyword evidence="2" id="KW-1185">Reference proteome</keyword>
<dbReference type="Proteomes" id="UP000219338">
    <property type="component" value="Unassembled WGS sequence"/>
</dbReference>
<gene>
    <name evidence="1" type="ORF">ARMOST_02101</name>
</gene>
<accession>A0A284QQS1</accession>
<dbReference type="OrthoDB" id="5418601at2759"/>
<protein>
    <recommendedName>
        <fullName evidence="3">Heterokaryon incompatibility domain-containing protein</fullName>
    </recommendedName>
</protein>
<organism evidence="1 2">
    <name type="scientific">Armillaria ostoyae</name>
    <name type="common">Armillaria root rot fungus</name>
    <dbReference type="NCBI Taxonomy" id="47428"/>
    <lineage>
        <taxon>Eukaryota</taxon>
        <taxon>Fungi</taxon>
        <taxon>Dikarya</taxon>
        <taxon>Basidiomycota</taxon>
        <taxon>Agaricomycotina</taxon>
        <taxon>Agaricomycetes</taxon>
        <taxon>Agaricomycetidae</taxon>
        <taxon>Agaricales</taxon>
        <taxon>Marasmiineae</taxon>
        <taxon>Physalacriaceae</taxon>
        <taxon>Armillaria</taxon>
    </lineage>
</organism>
<name>A0A284QQS1_ARMOS</name>
<evidence type="ECO:0000313" key="1">
    <source>
        <dbReference type="EMBL" id="SJK98832.1"/>
    </source>
</evidence>
<evidence type="ECO:0000313" key="2">
    <source>
        <dbReference type="Proteomes" id="UP000219338"/>
    </source>
</evidence>
<sequence length="575" mass="66500">MTRTWEEQKRYKGLPESTISALTETGQPETSIQVLKQRLHTSRKPIIPSSLADTLCSELGIQGMLEHINTILGTTYTLNASISSLLQSFIDKNRDFGIAYAYLRRRWYGQGEPECRIDLATMKDKLRSWEAKDREMRRTVVRKGRIISRYIPPRRVWDLFSNRVVPWWVACHGSRSVLSHAWLDKKDRILVWTSINGKEWPVPLPAGVDLRLIRIELLELECEYVWLDVLCLRQEGGPREDLRLEEWTVDVPTIGGVYFPNQEFAAPERVVYYLNGLGRPLGQVVDMDSNRSWFRRAWTLQETNTDYSIAGETDAGPMQDYARERFEEQISRLKGIVSSSIRLPGLLSEMQARVSTTVIDRVAGLAFLFWCEAIPTYSASQTEEEAWSTLLDAVSWKCRAELFFFYPEPGNGPTRTWRPTWKQLMAGTRGFPPADLDPKHSMTEYVDIDDGGDHHFGCRIKEAYIRGLGEFDTDHPAEVRKGKLTIRPGEHTFDIAVTHHCLIPDGYYMIIGASEVCPWELKMKYWVVGKLRSNKFEKLSIFHIPDERDRKRLGRLDVAFVDLVTRREQDKIYLW</sequence>
<dbReference type="EMBL" id="FUEG01000001">
    <property type="protein sequence ID" value="SJK98832.1"/>
    <property type="molecule type" value="Genomic_DNA"/>
</dbReference>
<dbReference type="AlphaFoldDB" id="A0A284QQS1"/>
<evidence type="ECO:0008006" key="3">
    <source>
        <dbReference type="Google" id="ProtNLM"/>
    </source>
</evidence>
<reference evidence="2" key="1">
    <citation type="journal article" date="2017" name="Nat. Ecol. Evol.">
        <title>Genome expansion and lineage-specific genetic innovations in the forest pathogenic fungi Armillaria.</title>
        <authorList>
            <person name="Sipos G."/>
            <person name="Prasanna A.N."/>
            <person name="Walter M.C."/>
            <person name="O'Connor E."/>
            <person name="Balint B."/>
            <person name="Krizsan K."/>
            <person name="Kiss B."/>
            <person name="Hess J."/>
            <person name="Varga T."/>
            <person name="Slot J."/>
            <person name="Riley R."/>
            <person name="Boka B."/>
            <person name="Rigling D."/>
            <person name="Barry K."/>
            <person name="Lee J."/>
            <person name="Mihaltcheva S."/>
            <person name="LaButti K."/>
            <person name="Lipzen A."/>
            <person name="Waldron R."/>
            <person name="Moloney N.M."/>
            <person name="Sperisen C."/>
            <person name="Kredics L."/>
            <person name="Vagvoelgyi C."/>
            <person name="Patrignani A."/>
            <person name="Fitzpatrick D."/>
            <person name="Nagy I."/>
            <person name="Doyle S."/>
            <person name="Anderson J.B."/>
            <person name="Grigoriev I.V."/>
            <person name="Gueldener U."/>
            <person name="Muensterkoetter M."/>
            <person name="Nagy L.G."/>
        </authorList>
    </citation>
    <scope>NUCLEOTIDE SEQUENCE [LARGE SCALE GENOMIC DNA]</scope>
    <source>
        <strain evidence="2">C18/9</strain>
    </source>
</reference>